<dbReference type="EMBL" id="LNIX01000001">
    <property type="protein sequence ID" value="OXA62190.1"/>
    <property type="molecule type" value="Genomic_DNA"/>
</dbReference>
<name>A0A226EYA2_FOLCA</name>
<dbReference type="InterPro" id="IPR050140">
    <property type="entry name" value="SRY-related_HMG-box_TF-like"/>
</dbReference>
<dbReference type="STRING" id="158441.A0A226EYA2"/>
<evidence type="ECO:0000313" key="3">
    <source>
        <dbReference type="Proteomes" id="UP000198287"/>
    </source>
</evidence>
<sequence length="404" mass="45691">MRRKKWKTGMTPNDRRPFVEEAERLRVLHMQTHPNYKYRPRRRKQTKRGGRRTNEILLPSNNGEDVYNAQFGAFHTPEASPNASPDPDSGNKDFRKGLPQGTGTTLLQQTLLDSPVDHHNISQHQTSQSHYDGEKILPTPEMSPLENNQESQRLENSDKEGQLSDEARGAKTSPVMQLVKFTNKLNPPRTPPFAQFSSGIHNGVQVINNHPNLQIHHQHQQIQSHHHHQHIANQIQQQQQQHEQYVQHHHHGRQMEFYDPMPGHSPGLYNSSPQYGDHHYQHWLAQQESEEMLQRGSYHLEHAPPPGSSNYYDYVPSPNPGVSYHGMDANHNSFYGYSMKIEPQDSLMSSPYDHHNNSPGSTISNTGSSSATGSSNGGAASAPHDYESSSLIYKALSEACNGTN</sequence>
<gene>
    <name evidence="2" type="ORF">Fcan01_02142</name>
</gene>
<protein>
    <submittedName>
        <fullName evidence="2">Transcription factor Sox-17-alpha-B</fullName>
    </submittedName>
</protein>
<reference evidence="2 3" key="1">
    <citation type="submission" date="2015-12" db="EMBL/GenBank/DDBJ databases">
        <title>The genome of Folsomia candida.</title>
        <authorList>
            <person name="Faddeeva A."/>
            <person name="Derks M.F."/>
            <person name="Anvar Y."/>
            <person name="Smit S."/>
            <person name="Van Straalen N."/>
            <person name="Roelofs D."/>
        </authorList>
    </citation>
    <scope>NUCLEOTIDE SEQUENCE [LARGE SCALE GENOMIC DNA]</scope>
    <source>
        <strain evidence="2 3">VU population</strain>
        <tissue evidence="2">Whole body</tissue>
    </source>
</reference>
<dbReference type="Gene3D" id="1.10.30.10">
    <property type="entry name" value="High mobility group box domain"/>
    <property type="match status" value="1"/>
</dbReference>
<feature type="compositionally biased region" description="Low complexity" evidence="1">
    <location>
        <begin position="357"/>
        <end position="382"/>
    </location>
</feature>
<dbReference type="PANTHER" id="PTHR10270:SF317">
    <property type="entry name" value="TRANSCRIPTION FACTOR SOX-15-RELATED"/>
    <property type="match status" value="1"/>
</dbReference>
<feature type="region of interest" description="Disordered" evidence="1">
    <location>
        <begin position="346"/>
        <end position="385"/>
    </location>
</feature>
<accession>A0A226EYA2</accession>
<dbReference type="PANTHER" id="PTHR10270">
    <property type="entry name" value="SOX TRANSCRIPTION FACTOR"/>
    <property type="match status" value="1"/>
</dbReference>
<dbReference type="GO" id="GO:0001228">
    <property type="term" value="F:DNA-binding transcription activator activity, RNA polymerase II-specific"/>
    <property type="evidence" value="ECO:0007669"/>
    <property type="project" value="TreeGrafter"/>
</dbReference>
<keyword evidence="3" id="KW-1185">Reference proteome</keyword>
<dbReference type="OMA" id="ANHNSFY"/>
<dbReference type="OrthoDB" id="6247875at2759"/>
<feature type="compositionally biased region" description="Basic and acidic residues" evidence="1">
    <location>
        <begin position="152"/>
        <end position="169"/>
    </location>
</feature>
<dbReference type="GO" id="GO:0030154">
    <property type="term" value="P:cell differentiation"/>
    <property type="evidence" value="ECO:0007669"/>
    <property type="project" value="TreeGrafter"/>
</dbReference>
<feature type="compositionally biased region" description="Basic residues" evidence="1">
    <location>
        <begin position="36"/>
        <end position="51"/>
    </location>
</feature>
<feature type="region of interest" description="Disordered" evidence="1">
    <location>
        <begin position="30"/>
        <end position="102"/>
    </location>
</feature>
<organism evidence="2 3">
    <name type="scientific">Folsomia candida</name>
    <name type="common">Springtail</name>
    <dbReference type="NCBI Taxonomy" id="158441"/>
    <lineage>
        <taxon>Eukaryota</taxon>
        <taxon>Metazoa</taxon>
        <taxon>Ecdysozoa</taxon>
        <taxon>Arthropoda</taxon>
        <taxon>Hexapoda</taxon>
        <taxon>Collembola</taxon>
        <taxon>Entomobryomorpha</taxon>
        <taxon>Isotomoidea</taxon>
        <taxon>Isotomidae</taxon>
        <taxon>Proisotominae</taxon>
        <taxon>Folsomia</taxon>
    </lineage>
</organism>
<feature type="region of interest" description="Disordered" evidence="1">
    <location>
        <begin position="121"/>
        <end position="175"/>
    </location>
</feature>
<evidence type="ECO:0000256" key="1">
    <source>
        <dbReference type="SAM" id="MobiDB-lite"/>
    </source>
</evidence>
<proteinExistence type="predicted"/>
<dbReference type="Proteomes" id="UP000198287">
    <property type="component" value="Unassembled WGS sequence"/>
</dbReference>
<dbReference type="InterPro" id="IPR036910">
    <property type="entry name" value="HMG_box_dom_sf"/>
</dbReference>
<evidence type="ECO:0000313" key="2">
    <source>
        <dbReference type="EMBL" id="OXA62190.1"/>
    </source>
</evidence>
<dbReference type="GO" id="GO:0005634">
    <property type="term" value="C:nucleus"/>
    <property type="evidence" value="ECO:0007669"/>
    <property type="project" value="TreeGrafter"/>
</dbReference>
<dbReference type="GO" id="GO:0000978">
    <property type="term" value="F:RNA polymerase II cis-regulatory region sequence-specific DNA binding"/>
    <property type="evidence" value="ECO:0007669"/>
    <property type="project" value="TreeGrafter"/>
</dbReference>
<dbReference type="AlphaFoldDB" id="A0A226EYA2"/>
<dbReference type="SUPFAM" id="SSF47095">
    <property type="entry name" value="HMG-box"/>
    <property type="match status" value="1"/>
</dbReference>
<comment type="caution">
    <text evidence="2">The sequence shown here is derived from an EMBL/GenBank/DDBJ whole genome shotgun (WGS) entry which is preliminary data.</text>
</comment>